<dbReference type="EMBL" id="JWJD01000007">
    <property type="protein sequence ID" value="KIH75848.1"/>
    <property type="molecule type" value="Genomic_DNA"/>
</dbReference>
<dbReference type="NCBIfam" id="TIGR04353">
    <property type="entry name" value="PqqD_rel_X"/>
    <property type="match status" value="1"/>
</dbReference>
<organism evidence="1 2">
    <name type="scientific">Geoalkalibacter ferrihydriticus DSM 17813</name>
    <dbReference type="NCBI Taxonomy" id="1121915"/>
    <lineage>
        <taxon>Bacteria</taxon>
        <taxon>Pseudomonadati</taxon>
        <taxon>Thermodesulfobacteriota</taxon>
        <taxon>Desulfuromonadia</taxon>
        <taxon>Desulfuromonadales</taxon>
        <taxon>Geoalkalibacteraceae</taxon>
        <taxon>Geoalkalibacter</taxon>
    </lineage>
</organism>
<dbReference type="AlphaFoldDB" id="A0A0C2EB75"/>
<evidence type="ECO:0008006" key="3">
    <source>
        <dbReference type="Google" id="ProtNLM"/>
    </source>
</evidence>
<dbReference type="Pfam" id="PF05402">
    <property type="entry name" value="PqqD"/>
    <property type="match status" value="1"/>
</dbReference>
<proteinExistence type="predicted"/>
<keyword evidence="2" id="KW-1185">Reference proteome</keyword>
<dbReference type="InterPro" id="IPR027599">
    <property type="entry name" value="PqqD-rel_X"/>
</dbReference>
<gene>
    <name evidence="1" type="ORF">GFER_14800</name>
</gene>
<accession>A0A0C2EB75</accession>
<sequence>MGKEAVRRWQTTDSLRLRWRCWDNEHIAFNCNSGDIHLLNPIAAEALKSLQRSAFSVDGLVQSISESLNIANDSDLYHNVHQFVLKLARLGLVHPVDDSC</sequence>
<reference evidence="1 2" key="1">
    <citation type="submission" date="2014-12" db="EMBL/GenBank/DDBJ databases">
        <title>Genomes of Geoalkalibacter ferrihydriticus and Geoalkalibacter subterraneus, two haloalkaliphilic metal-reducing members of the Geobacteraceae.</title>
        <authorList>
            <person name="Badalamenti J.P."/>
            <person name="Torres C.I."/>
            <person name="Krajmalnik-Brown R."/>
            <person name="Bond D.R."/>
        </authorList>
    </citation>
    <scope>NUCLEOTIDE SEQUENCE [LARGE SCALE GENOMIC DNA]</scope>
    <source>
        <strain evidence="1 2">DSM 17813</strain>
    </source>
</reference>
<dbReference type="Proteomes" id="UP000035068">
    <property type="component" value="Unassembled WGS sequence"/>
</dbReference>
<evidence type="ECO:0000313" key="2">
    <source>
        <dbReference type="Proteomes" id="UP000035068"/>
    </source>
</evidence>
<dbReference type="InterPro" id="IPR008792">
    <property type="entry name" value="PQQD"/>
</dbReference>
<name>A0A0C2EB75_9BACT</name>
<dbReference type="RefSeq" id="WP_040100651.1">
    <property type="nucleotide sequence ID" value="NZ_JWJD01000007.1"/>
</dbReference>
<protein>
    <recommendedName>
        <fullName evidence="3">HPr-rel-A system PqqD family protein</fullName>
    </recommendedName>
</protein>
<evidence type="ECO:0000313" key="1">
    <source>
        <dbReference type="EMBL" id="KIH75848.1"/>
    </source>
</evidence>
<comment type="caution">
    <text evidence="1">The sequence shown here is derived from an EMBL/GenBank/DDBJ whole genome shotgun (WGS) entry which is preliminary data.</text>
</comment>